<dbReference type="InterPro" id="IPR036388">
    <property type="entry name" value="WH-like_DNA-bd_sf"/>
</dbReference>
<dbReference type="SUPFAM" id="SSF88946">
    <property type="entry name" value="Sigma2 domain of RNA polymerase sigma factors"/>
    <property type="match status" value="1"/>
</dbReference>
<dbReference type="AlphaFoldDB" id="A0A2T4ULL2"/>
<feature type="domain" description="RNA polymerase sigma factor 70 region 4 type 2" evidence="6">
    <location>
        <begin position="134"/>
        <end position="183"/>
    </location>
</feature>
<dbReference type="InterPro" id="IPR014284">
    <property type="entry name" value="RNA_pol_sigma-70_dom"/>
</dbReference>
<keyword evidence="7" id="KW-0240">DNA-directed RNA polymerase</keyword>
<dbReference type="RefSeq" id="WP_107568798.1">
    <property type="nucleotide sequence ID" value="NZ_PYYB01000001.1"/>
</dbReference>
<comment type="caution">
    <text evidence="7">The sequence shown here is derived from an EMBL/GenBank/DDBJ whole genome shotgun (WGS) entry which is preliminary data.</text>
</comment>
<accession>A0A2T4ULL2</accession>
<evidence type="ECO:0000313" key="8">
    <source>
        <dbReference type="Proteomes" id="UP000240739"/>
    </source>
</evidence>
<keyword evidence="3" id="KW-0731">Sigma factor</keyword>
<evidence type="ECO:0000256" key="3">
    <source>
        <dbReference type="ARBA" id="ARBA00023082"/>
    </source>
</evidence>
<evidence type="ECO:0000256" key="4">
    <source>
        <dbReference type="ARBA" id="ARBA00023163"/>
    </source>
</evidence>
<dbReference type="GO" id="GO:0003677">
    <property type="term" value="F:DNA binding"/>
    <property type="evidence" value="ECO:0007669"/>
    <property type="project" value="InterPro"/>
</dbReference>
<evidence type="ECO:0000259" key="5">
    <source>
        <dbReference type="Pfam" id="PF04542"/>
    </source>
</evidence>
<protein>
    <submittedName>
        <fullName evidence="7">DNA-directed RNA polymerase sigma-70 factor</fullName>
    </submittedName>
</protein>
<dbReference type="InterPro" id="IPR007627">
    <property type="entry name" value="RNA_pol_sigma70_r2"/>
</dbReference>
<dbReference type="InterPro" id="IPR013324">
    <property type="entry name" value="RNA_pol_sigma_r3/r4-like"/>
</dbReference>
<dbReference type="CDD" id="cd06171">
    <property type="entry name" value="Sigma70_r4"/>
    <property type="match status" value="1"/>
</dbReference>
<dbReference type="Proteomes" id="UP000240739">
    <property type="component" value="Unassembled WGS sequence"/>
</dbReference>
<dbReference type="NCBIfam" id="TIGR02937">
    <property type="entry name" value="sigma70-ECF"/>
    <property type="match status" value="1"/>
</dbReference>
<dbReference type="PANTHER" id="PTHR43133:SF62">
    <property type="entry name" value="RNA POLYMERASE SIGMA FACTOR SIGZ"/>
    <property type="match status" value="1"/>
</dbReference>
<dbReference type="GO" id="GO:0016987">
    <property type="term" value="F:sigma factor activity"/>
    <property type="evidence" value="ECO:0007669"/>
    <property type="project" value="UniProtKB-KW"/>
</dbReference>
<keyword evidence="8" id="KW-1185">Reference proteome</keyword>
<evidence type="ECO:0000259" key="6">
    <source>
        <dbReference type="Pfam" id="PF08281"/>
    </source>
</evidence>
<proteinExistence type="inferred from homology"/>
<dbReference type="GO" id="GO:0006352">
    <property type="term" value="P:DNA-templated transcription initiation"/>
    <property type="evidence" value="ECO:0007669"/>
    <property type="project" value="InterPro"/>
</dbReference>
<reference evidence="7 8" key="1">
    <citation type="submission" date="2018-03" db="EMBL/GenBank/DDBJ databases">
        <title>Aquarubrobacter algicola gen. nov., sp. nov., a novel actinobacterium isolated from shallow eutrophic lake during the end of cyanobacterial harmful algal blooms.</title>
        <authorList>
            <person name="Chun S.J."/>
        </authorList>
    </citation>
    <scope>NUCLEOTIDE SEQUENCE [LARGE SCALE GENOMIC DNA]</scope>
    <source>
        <strain evidence="7 8">Seoho-28</strain>
    </source>
</reference>
<dbReference type="InterPro" id="IPR013325">
    <property type="entry name" value="RNA_pol_sigma_r2"/>
</dbReference>
<dbReference type="Pfam" id="PF08281">
    <property type="entry name" value="Sigma70_r4_2"/>
    <property type="match status" value="1"/>
</dbReference>
<evidence type="ECO:0000256" key="2">
    <source>
        <dbReference type="ARBA" id="ARBA00023015"/>
    </source>
</evidence>
<sequence>MPLPEVPPPSVDHDVLLVRRALDGDDAAFTALVTRHRALVERVIRPLVPHGVSDVAQTTFLSAWLGLPRFDPAAGTFANWVCAIARNRALDALRAERRHRALRPVPLEAVHADLLVDPAARPHAIAERHSDARDLRVALRALDADQRTVIGLSYVGGLSQGEIQRHLGVPLGTVKGRTRRGLAVLRRELAAHA</sequence>
<keyword evidence="2" id="KW-0805">Transcription regulation</keyword>
<dbReference type="OrthoDB" id="9803203at2"/>
<feature type="domain" description="RNA polymerase sigma-70 region 2" evidence="5">
    <location>
        <begin position="32"/>
        <end position="98"/>
    </location>
</feature>
<gene>
    <name evidence="7" type="ORF">C7Y72_11135</name>
</gene>
<dbReference type="InterPro" id="IPR039425">
    <property type="entry name" value="RNA_pol_sigma-70-like"/>
</dbReference>
<dbReference type="Pfam" id="PF04542">
    <property type="entry name" value="Sigma70_r2"/>
    <property type="match status" value="1"/>
</dbReference>
<dbReference type="Gene3D" id="1.10.10.10">
    <property type="entry name" value="Winged helix-like DNA-binding domain superfamily/Winged helix DNA-binding domain"/>
    <property type="match status" value="1"/>
</dbReference>
<comment type="similarity">
    <text evidence="1">Belongs to the sigma-70 factor family. ECF subfamily.</text>
</comment>
<evidence type="ECO:0000313" key="7">
    <source>
        <dbReference type="EMBL" id="PTL60153.1"/>
    </source>
</evidence>
<dbReference type="PANTHER" id="PTHR43133">
    <property type="entry name" value="RNA POLYMERASE ECF-TYPE SIGMA FACTO"/>
    <property type="match status" value="1"/>
</dbReference>
<organism evidence="7 8">
    <name type="scientific">Paraconexibacter algicola</name>
    <dbReference type="NCBI Taxonomy" id="2133960"/>
    <lineage>
        <taxon>Bacteria</taxon>
        <taxon>Bacillati</taxon>
        <taxon>Actinomycetota</taxon>
        <taxon>Thermoleophilia</taxon>
        <taxon>Solirubrobacterales</taxon>
        <taxon>Paraconexibacteraceae</taxon>
        <taxon>Paraconexibacter</taxon>
    </lineage>
</organism>
<evidence type="ECO:0000256" key="1">
    <source>
        <dbReference type="ARBA" id="ARBA00010641"/>
    </source>
</evidence>
<dbReference type="SUPFAM" id="SSF88659">
    <property type="entry name" value="Sigma3 and sigma4 domains of RNA polymerase sigma factors"/>
    <property type="match status" value="1"/>
</dbReference>
<keyword evidence="4" id="KW-0804">Transcription</keyword>
<dbReference type="Gene3D" id="1.10.1740.10">
    <property type="match status" value="1"/>
</dbReference>
<dbReference type="GO" id="GO:0000428">
    <property type="term" value="C:DNA-directed RNA polymerase complex"/>
    <property type="evidence" value="ECO:0007669"/>
    <property type="project" value="UniProtKB-KW"/>
</dbReference>
<dbReference type="InterPro" id="IPR013249">
    <property type="entry name" value="RNA_pol_sigma70_r4_t2"/>
</dbReference>
<dbReference type="EMBL" id="PYYB01000001">
    <property type="protein sequence ID" value="PTL60153.1"/>
    <property type="molecule type" value="Genomic_DNA"/>
</dbReference>
<name>A0A2T4ULL2_9ACTN</name>